<name>A0AA39W2F8_ACESA</name>
<evidence type="ECO:0000256" key="2">
    <source>
        <dbReference type="ARBA" id="ARBA00009614"/>
    </source>
</evidence>
<comment type="similarity">
    <text evidence="2">Belongs to the peptidase M10A family. Matrix metalloproteinases (MMPs) subfamily.</text>
</comment>
<dbReference type="InterPro" id="IPR001818">
    <property type="entry name" value="Pept_M10_metallopeptidase"/>
</dbReference>
<dbReference type="Proteomes" id="UP001168877">
    <property type="component" value="Unassembled WGS sequence"/>
</dbReference>
<feature type="binding site" evidence="13">
    <location>
        <position position="268"/>
    </location>
    <ligand>
        <name>Zn(2+)</name>
        <dbReference type="ChEBI" id="CHEBI:29105"/>
        <label>2</label>
        <note>catalytic</note>
    </ligand>
</feature>
<dbReference type="GO" id="GO:0004222">
    <property type="term" value="F:metalloendopeptidase activity"/>
    <property type="evidence" value="ECO:0007669"/>
    <property type="project" value="InterPro"/>
</dbReference>
<feature type="binding site" evidence="14">
    <location>
        <position position="208"/>
    </location>
    <ligand>
        <name>Zn(2+)</name>
        <dbReference type="ChEBI" id="CHEBI:29105"/>
        <label>1</label>
    </ligand>
</feature>
<feature type="binding site" evidence="14">
    <location>
        <position position="162"/>
    </location>
    <ligand>
        <name>Ca(2+)</name>
        <dbReference type="ChEBI" id="CHEBI:29108"/>
        <label>1</label>
    </ligand>
</feature>
<keyword evidence="5 13" id="KW-0479">Metal-binding</keyword>
<dbReference type="Pfam" id="PF00413">
    <property type="entry name" value="Peptidase_M10"/>
    <property type="match status" value="1"/>
</dbReference>
<feature type="active site" evidence="12">
    <location>
        <position position="259"/>
    </location>
</feature>
<dbReference type="Pfam" id="PF01471">
    <property type="entry name" value="PG_binding_1"/>
    <property type="match status" value="1"/>
</dbReference>
<evidence type="ECO:0000259" key="17">
    <source>
        <dbReference type="SMART" id="SM00235"/>
    </source>
</evidence>
<dbReference type="AlphaFoldDB" id="A0AA39W2F8"/>
<feature type="short sequence motif" description="Cysteine switch" evidence="15">
    <location>
        <begin position="108"/>
        <end position="136"/>
    </location>
</feature>
<organism evidence="18 19">
    <name type="scientific">Acer saccharum</name>
    <name type="common">Sugar maple</name>
    <dbReference type="NCBI Taxonomy" id="4024"/>
    <lineage>
        <taxon>Eukaryota</taxon>
        <taxon>Viridiplantae</taxon>
        <taxon>Streptophyta</taxon>
        <taxon>Embryophyta</taxon>
        <taxon>Tracheophyta</taxon>
        <taxon>Spermatophyta</taxon>
        <taxon>Magnoliopsida</taxon>
        <taxon>eudicotyledons</taxon>
        <taxon>Gunneridae</taxon>
        <taxon>Pentapetalae</taxon>
        <taxon>rosids</taxon>
        <taxon>malvids</taxon>
        <taxon>Sapindales</taxon>
        <taxon>Sapindaceae</taxon>
        <taxon>Hippocastanoideae</taxon>
        <taxon>Acereae</taxon>
        <taxon>Acer</taxon>
    </lineage>
</organism>
<dbReference type="Gene3D" id="3.40.390.10">
    <property type="entry name" value="Collagenase (Catalytic Domain)"/>
    <property type="match status" value="1"/>
</dbReference>
<evidence type="ECO:0000313" key="18">
    <source>
        <dbReference type="EMBL" id="KAK0601692.1"/>
    </source>
</evidence>
<evidence type="ECO:0000256" key="16">
    <source>
        <dbReference type="SAM" id="SignalP"/>
    </source>
</evidence>
<keyword evidence="3" id="KW-0449">Lipoprotein</keyword>
<evidence type="ECO:0000256" key="14">
    <source>
        <dbReference type="PIRSR" id="PIRSR621190-2"/>
    </source>
</evidence>
<keyword evidence="10" id="KW-0865">Zymogen</keyword>
<keyword evidence="8 13" id="KW-0862">Zinc</keyword>
<dbReference type="InterPro" id="IPR033739">
    <property type="entry name" value="M10A_MMP"/>
</dbReference>
<evidence type="ECO:0000256" key="7">
    <source>
        <dbReference type="ARBA" id="ARBA00022801"/>
    </source>
</evidence>
<feature type="binding site" evidence="14">
    <location>
        <position position="216"/>
    </location>
    <ligand>
        <name>Ca(2+)</name>
        <dbReference type="ChEBI" id="CHEBI:29108"/>
        <label>3</label>
    </ligand>
</feature>
<evidence type="ECO:0000256" key="4">
    <source>
        <dbReference type="ARBA" id="ARBA00022670"/>
    </source>
</evidence>
<dbReference type="PANTHER" id="PTHR10201">
    <property type="entry name" value="MATRIX METALLOPROTEINASE"/>
    <property type="match status" value="1"/>
</dbReference>
<dbReference type="EMBL" id="JAUESC010000003">
    <property type="protein sequence ID" value="KAK0601692.1"/>
    <property type="molecule type" value="Genomic_DNA"/>
</dbReference>
<feature type="binding site" evidence="14">
    <location>
        <position position="214"/>
    </location>
    <ligand>
        <name>Ca(2+)</name>
        <dbReference type="ChEBI" id="CHEBI:29108"/>
        <label>3</label>
    </ligand>
</feature>
<feature type="signal peptide" evidence="16">
    <location>
        <begin position="1"/>
        <end position="24"/>
    </location>
</feature>
<accession>A0AA39W2F8</accession>
<comment type="cofactor">
    <cofactor evidence="14">
        <name>Ca(2+)</name>
        <dbReference type="ChEBI" id="CHEBI:29108"/>
    </cofactor>
    <text evidence="14">Can bind about 5 Ca(2+) ions per subunit.</text>
</comment>
<feature type="binding site" evidence="13">
    <location>
        <position position="258"/>
    </location>
    <ligand>
        <name>Zn(2+)</name>
        <dbReference type="ChEBI" id="CHEBI:29105"/>
        <label>2</label>
        <note>catalytic</note>
    </ligand>
</feature>
<feature type="domain" description="Peptidase metallopeptidase" evidence="17">
    <location>
        <begin position="144"/>
        <end position="302"/>
    </location>
</feature>
<dbReference type="SUPFAM" id="SSF47090">
    <property type="entry name" value="PGBD-like"/>
    <property type="match status" value="1"/>
</dbReference>
<dbReference type="InterPro" id="IPR036365">
    <property type="entry name" value="PGBD-like_sf"/>
</dbReference>
<dbReference type="PRINTS" id="PR00138">
    <property type="entry name" value="MATRIXIN"/>
</dbReference>
<feature type="chain" id="PRO_5041453713" description="Peptidase metallopeptidase domain-containing protein" evidence="16">
    <location>
        <begin position="25"/>
        <end position="302"/>
    </location>
</feature>
<dbReference type="PANTHER" id="PTHR10201:SF213">
    <property type="entry name" value="METALLOENDOPROTEINASE 2-MMP-LIKE"/>
    <property type="match status" value="1"/>
</dbReference>
<keyword evidence="19" id="KW-1185">Reference proteome</keyword>
<evidence type="ECO:0000256" key="12">
    <source>
        <dbReference type="PIRSR" id="PIRSR001191-1"/>
    </source>
</evidence>
<evidence type="ECO:0000256" key="8">
    <source>
        <dbReference type="ARBA" id="ARBA00022833"/>
    </source>
</evidence>
<evidence type="ECO:0000256" key="3">
    <source>
        <dbReference type="ARBA" id="ARBA00022622"/>
    </source>
</evidence>
<feature type="binding site" evidence="14">
    <location>
        <position position="236"/>
    </location>
    <ligand>
        <name>Ca(2+)</name>
        <dbReference type="ChEBI" id="CHEBI:29108"/>
        <label>3</label>
    </ligand>
</feature>
<keyword evidence="7" id="KW-0378">Hydrolase</keyword>
<gene>
    <name evidence="18" type="ORF">LWI29_026541</name>
</gene>
<reference evidence="18" key="1">
    <citation type="journal article" date="2022" name="Plant J.">
        <title>Strategies of tolerance reflected in two North American maple genomes.</title>
        <authorList>
            <person name="McEvoy S.L."/>
            <person name="Sezen U.U."/>
            <person name="Trouern-Trend A."/>
            <person name="McMahon S.M."/>
            <person name="Schaberg P.G."/>
            <person name="Yang J."/>
            <person name="Wegrzyn J.L."/>
            <person name="Swenson N.G."/>
        </authorList>
    </citation>
    <scope>NUCLEOTIDE SEQUENCE</scope>
    <source>
        <strain evidence="18">NS2018</strain>
    </source>
</reference>
<keyword evidence="4" id="KW-0645">Protease</keyword>
<evidence type="ECO:0000256" key="13">
    <source>
        <dbReference type="PIRSR" id="PIRSR001191-2"/>
    </source>
</evidence>
<reference evidence="18" key="2">
    <citation type="submission" date="2023-06" db="EMBL/GenBank/DDBJ databases">
        <authorList>
            <person name="Swenson N.G."/>
            <person name="Wegrzyn J.L."/>
            <person name="Mcevoy S.L."/>
        </authorList>
    </citation>
    <scope>NUCLEOTIDE SEQUENCE</scope>
    <source>
        <strain evidence="18">NS2018</strain>
        <tissue evidence="18">Leaf</tissue>
    </source>
</reference>
<evidence type="ECO:0000256" key="15">
    <source>
        <dbReference type="PIRSR" id="PIRSR621190-5"/>
    </source>
</evidence>
<feature type="binding site" description="in inhibited form" evidence="14">
    <location>
        <position position="110"/>
    </location>
    <ligand>
        <name>Zn(2+)</name>
        <dbReference type="ChEBI" id="CHEBI:29105"/>
        <label>2</label>
        <note>catalytic</note>
    </ligand>
</feature>
<evidence type="ECO:0000256" key="10">
    <source>
        <dbReference type="ARBA" id="ARBA00023145"/>
    </source>
</evidence>
<keyword evidence="3" id="KW-0336">GPI-anchor</keyword>
<feature type="binding site" evidence="14">
    <location>
        <position position="224"/>
    </location>
    <ligand>
        <name>Zn(2+)</name>
        <dbReference type="ChEBI" id="CHEBI:29105"/>
        <label>1</label>
    </ligand>
</feature>
<dbReference type="GO" id="GO:0031012">
    <property type="term" value="C:extracellular matrix"/>
    <property type="evidence" value="ECO:0007669"/>
    <property type="project" value="InterPro"/>
</dbReference>
<keyword evidence="6 16" id="KW-0732">Signal</keyword>
<dbReference type="PIRSF" id="PIRSF001191">
    <property type="entry name" value="Peptidase_M10A_matrix"/>
    <property type="match status" value="1"/>
</dbReference>
<feature type="binding site" evidence="14">
    <location>
        <position position="239"/>
    </location>
    <ligand>
        <name>Ca(2+)</name>
        <dbReference type="ChEBI" id="CHEBI:29108"/>
        <label>1</label>
    </ligand>
</feature>
<feature type="binding site" evidence="13">
    <location>
        <position position="262"/>
    </location>
    <ligand>
        <name>Zn(2+)</name>
        <dbReference type="ChEBI" id="CHEBI:29105"/>
        <label>2</label>
        <note>catalytic</note>
    </ligand>
</feature>
<proteinExistence type="inferred from homology"/>
<feature type="binding site" evidence="14">
    <location>
        <position position="206"/>
    </location>
    <ligand>
        <name>Zn(2+)</name>
        <dbReference type="ChEBI" id="CHEBI:29105"/>
        <label>1</label>
    </ligand>
</feature>
<dbReference type="InterPro" id="IPR002477">
    <property type="entry name" value="Peptidoglycan-bd-like"/>
</dbReference>
<dbReference type="GO" id="GO:0006508">
    <property type="term" value="P:proteolysis"/>
    <property type="evidence" value="ECO:0007669"/>
    <property type="project" value="UniProtKB-KW"/>
</dbReference>
<protein>
    <recommendedName>
        <fullName evidence="17">Peptidase metallopeptidase domain-containing protein</fullName>
    </recommendedName>
</protein>
<dbReference type="SMART" id="SM00235">
    <property type="entry name" value="ZnMc"/>
    <property type="match status" value="1"/>
</dbReference>
<comment type="cofactor">
    <cofactor evidence="14">
        <name>Zn(2+)</name>
        <dbReference type="ChEBI" id="CHEBI:29105"/>
    </cofactor>
    <text evidence="14">Binds 2 Zn(2+) ions per subunit.</text>
</comment>
<comment type="caution">
    <text evidence="18">The sequence shown here is derived from an EMBL/GenBank/DDBJ whole genome shotgun (WGS) entry which is preliminary data.</text>
</comment>
<evidence type="ECO:0000256" key="9">
    <source>
        <dbReference type="ARBA" id="ARBA00023049"/>
    </source>
</evidence>
<dbReference type="GO" id="GO:0008270">
    <property type="term" value="F:zinc ion binding"/>
    <property type="evidence" value="ECO:0007669"/>
    <property type="project" value="InterPro"/>
</dbReference>
<dbReference type="GO" id="GO:0030574">
    <property type="term" value="P:collagen catabolic process"/>
    <property type="evidence" value="ECO:0007669"/>
    <property type="project" value="TreeGrafter"/>
</dbReference>
<keyword evidence="14" id="KW-0106">Calcium</keyword>
<dbReference type="CDD" id="cd04278">
    <property type="entry name" value="ZnMc_MMP"/>
    <property type="match status" value="1"/>
</dbReference>
<dbReference type="SUPFAM" id="SSF55486">
    <property type="entry name" value="Metalloproteases ('zincins'), catalytic domain"/>
    <property type="match status" value="1"/>
</dbReference>
<evidence type="ECO:0000256" key="6">
    <source>
        <dbReference type="ARBA" id="ARBA00022729"/>
    </source>
</evidence>
<dbReference type="FunFam" id="3.40.390.10:FF:000018">
    <property type="entry name" value="Metalloendoproteinase 1"/>
    <property type="match status" value="1"/>
</dbReference>
<evidence type="ECO:0000256" key="5">
    <source>
        <dbReference type="ARBA" id="ARBA00022723"/>
    </source>
</evidence>
<evidence type="ECO:0000256" key="1">
    <source>
        <dbReference type="ARBA" id="ARBA00004471"/>
    </source>
</evidence>
<evidence type="ECO:0000313" key="19">
    <source>
        <dbReference type="Proteomes" id="UP001168877"/>
    </source>
</evidence>
<dbReference type="GO" id="GO:0005886">
    <property type="term" value="C:plasma membrane"/>
    <property type="evidence" value="ECO:0007669"/>
    <property type="project" value="UniProtKB-SubCell"/>
</dbReference>
<dbReference type="InterPro" id="IPR006026">
    <property type="entry name" value="Peptidase_Metallo"/>
</dbReference>
<dbReference type="GO" id="GO:0098552">
    <property type="term" value="C:side of membrane"/>
    <property type="evidence" value="ECO:0007669"/>
    <property type="project" value="UniProtKB-KW"/>
</dbReference>
<keyword evidence="9" id="KW-0482">Metalloprotease</keyword>
<sequence length="302" mass="33535">MASRYFSLLSLALSVLLSVSSADAKKKSPVEFLKHVQGCHKGDKVEGILQLKKYLQQFGYLDYKNRTHANDDDFDELLESAVKTYQLNFHVKPTGVLDRKTLSKMAMPRCGVADIVNGTNLMRSHHHHHGSGFHTVAHYSFFSGSPRWPASQTHLTYAFLPDTRSDAMEPVARAFQTWQANTRFSFSRVEDSRNANIKIGFESGDHGDRLPFDGPSPSGPTIAHAFAPTDGRFHYDAEEKWAVGAVPGSIDMETVALHEIGHLLGLDHSEVEGAIMWPFLPTGSTKGLHTDDIDGIRALYQV</sequence>
<feature type="binding site" evidence="14">
    <location>
        <position position="276"/>
    </location>
    <ligand>
        <name>Zn(2+)</name>
        <dbReference type="ChEBI" id="CHEBI:29105"/>
        <label>2</label>
        <note>catalytic</note>
    </ligand>
</feature>
<keyword evidence="11" id="KW-0325">Glycoprotein</keyword>
<feature type="binding site" evidence="14">
    <location>
        <position position="239"/>
    </location>
    <ligand>
        <name>Ca(2+)</name>
        <dbReference type="ChEBI" id="CHEBI:29108"/>
        <label>3</label>
    </ligand>
</feature>
<dbReference type="InterPro" id="IPR021190">
    <property type="entry name" value="Pept_M10A"/>
</dbReference>
<feature type="binding site" evidence="14">
    <location>
        <position position="234"/>
    </location>
    <ligand>
        <name>Zn(2+)</name>
        <dbReference type="ChEBI" id="CHEBI:29105"/>
        <label>1</label>
    </ligand>
</feature>
<keyword evidence="3" id="KW-0472">Membrane</keyword>
<dbReference type="InterPro" id="IPR024079">
    <property type="entry name" value="MetalloPept_cat_dom_sf"/>
</dbReference>
<evidence type="ECO:0000256" key="11">
    <source>
        <dbReference type="ARBA" id="ARBA00023180"/>
    </source>
</evidence>
<dbReference type="GO" id="GO:0030198">
    <property type="term" value="P:extracellular matrix organization"/>
    <property type="evidence" value="ECO:0007669"/>
    <property type="project" value="TreeGrafter"/>
</dbReference>
<feature type="binding site" evidence="14">
    <location>
        <position position="213"/>
    </location>
    <ligand>
        <name>Ca(2+)</name>
        <dbReference type="ChEBI" id="CHEBI:29108"/>
        <label>3</label>
    </ligand>
</feature>
<comment type="subcellular location">
    <subcellularLocation>
        <location evidence="1">Cell membrane</location>
        <topology evidence="1">Lipid-anchor</topology>
        <topology evidence="1">GPI-anchor</topology>
        <orientation evidence="1">Extracellular side</orientation>
    </subcellularLocation>
</comment>